<name>A0A3D8T866_9HELO</name>
<dbReference type="InterPro" id="IPR050300">
    <property type="entry name" value="GDXG_lipolytic_enzyme"/>
</dbReference>
<dbReference type="InterPro" id="IPR013094">
    <property type="entry name" value="AB_hydrolase_3"/>
</dbReference>
<dbReference type="Pfam" id="PF07859">
    <property type="entry name" value="Abhydrolase_3"/>
    <property type="match status" value="1"/>
</dbReference>
<dbReference type="PANTHER" id="PTHR48081">
    <property type="entry name" value="AB HYDROLASE SUPERFAMILY PROTEIN C4A8.06C"/>
    <property type="match status" value="1"/>
</dbReference>
<protein>
    <recommendedName>
        <fullName evidence="2">Alpha/beta hydrolase fold-3 domain-containing protein</fullName>
    </recommendedName>
</protein>
<dbReference type="EMBL" id="PDLN01000001">
    <property type="protein sequence ID" value="RDW94621.1"/>
    <property type="molecule type" value="Genomic_DNA"/>
</dbReference>
<dbReference type="PANTHER" id="PTHR48081:SF8">
    <property type="entry name" value="ALPHA_BETA HYDROLASE FOLD-3 DOMAIN-CONTAINING PROTEIN-RELATED"/>
    <property type="match status" value="1"/>
</dbReference>
<accession>A0A3D8T866</accession>
<dbReference type="InterPro" id="IPR029058">
    <property type="entry name" value="AB_hydrolase_fold"/>
</dbReference>
<feature type="domain" description="Alpha/beta hydrolase fold-3" evidence="2">
    <location>
        <begin position="92"/>
        <end position="282"/>
    </location>
</feature>
<gene>
    <name evidence="3" type="ORF">BP5796_00384</name>
</gene>
<evidence type="ECO:0000259" key="2">
    <source>
        <dbReference type="Pfam" id="PF07859"/>
    </source>
</evidence>
<dbReference type="AlphaFoldDB" id="A0A3D8T866"/>
<keyword evidence="4" id="KW-1185">Reference proteome</keyword>
<dbReference type="GO" id="GO:0016787">
    <property type="term" value="F:hydrolase activity"/>
    <property type="evidence" value="ECO:0007669"/>
    <property type="project" value="UniProtKB-KW"/>
</dbReference>
<evidence type="ECO:0000256" key="1">
    <source>
        <dbReference type="ARBA" id="ARBA00022801"/>
    </source>
</evidence>
<reference evidence="3 4" key="1">
    <citation type="journal article" date="2018" name="IMA Fungus">
        <title>IMA Genome-F 9: Draft genome sequence of Annulohypoxylon stygium, Aspergillus mulundensis, Berkeleyomyces basicola (syn. Thielaviopsis basicola), Ceratocystis smalleyi, two Cercospora beticola strains, Coleophoma cylindrospora, Fusarium fracticaudum, Phialophora cf. hyalina, and Morchella septimelata.</title>
        <authorList>
            <person name="Wingfield B.D."/>
            <person name="Bills G.F."/>
            <person name="Dong Y."/>
            <person name="Huang W."/>
            <person name="Nel W.J."/>
            <person name="Swalarsk-Parry B.S."/>
            <person name="Vaghefi N."/>
            <person name="Wilken P.M."/>
            <person name="An Z."/>
            <person name="de Beer Z.W."/>
            <person name="De Vos L."/>
            <person name="Chen L."/>
            <person name="Duong T.A."/>
            <person name="Gao Y."/>
            <person name="Hammerbacher A."/>
            <person name="Kikkert J.R."/>
            <person name="Li Y."/>
            <person name="Li H."/>
            <person name="Li K."/>
            <person name="Li Q."/>
            <person name="Liu X."/>
            <person name="Ma X."/>
            <person name="Naidoo K."/>
            <person name="Pethybridge S.J."/>
            <person name="Sun J."/>
            <person name="Steenkamp E.T."/>
            <person name="van der Nest M.A."/>
            <person name="van Wyk S."/>
            <person name="Wingfield M.J."/>
            <person name="Xiong C."/>
            <person name="Yue Q."/>
            <person name="Zhang X."/>
        </authorList>
    </citation>
    <scope>NUCLEOTIDE SEQUENCE [LARGE SCALE GENOMIC DNA]</scope>
    <source>
        <strain evidence="3 4">BP5796</strain>
    </source>
</reference>
<dbReference type="Proteomes" id="UP000256328">
    <property type="component" value="Unassembled WGS sequence"/>
</dbReference>
<comment type="caution">
    <text evidence="3">The sequence shown here is derived from an EMBL/GenBank/DDBJ whole genome shotgun (WGS) entry which is preliminary data.</text>
</comment>
<dbReference type="OrthoDB" id="408631at2759"/>
<evidence type="ECO:0000313" key="4">
    <source>
        <dbReference type="Proteomes" id="UP000256328"/>
    </source>
</evidence>
<dbReference type="SUPFAM" id="SSF53474">
    <property type="entry name" value="alpha/beta-Hydrolases"/>
    <property type="match status" value="1"/>
</dbReference>
<keyword evidence="1" id="KW-0378">Hydrolase</keyword>
<organism evidence="3 4">
    <name type="scientific">Coleophoma crateriformis</name>
    <dbReference type="NCBI Taxonomy" id="565419"/>
    <lineage>
        <taxon>Eukaryota</taxon>
        <taxon>Fungi</taxon>
        <taxon>Dikarya</taxon>
        <taxon>Ascomycota</taxon>
        <taxon>Pezizomycotina</taxon>
        <taxon>Leotiomycetes</taxon>
        <taxon>Helotiales</taxon>
        <taxon>Dermateaceae</taxon>
        <taxon>Coleophoma</taxon>
    </lineage>
</organism>
<dbReference type="Gene3D" id="3.40.50.1820">
    <property type="entry name" value="alpha/beta hydrolase"/>
    <property type="match status" value="1"/>
</dbReference>
<evidence type="ECO:0000313" key="3">
    <source>
        <dbReference type="EMBL" id="RDW94621.1"/>
    </source>
</evidence>
<proteinExistence type="predicted"/>
<sequence>MDSKPSTTSDASPMYPRLVSATSKAWYYFIVYTRRVLLKLALSILKRFPGMLYPGVKPTLTKSYPCHPNLTHRFFYPKSYNASDPALPLYIDIHGGGFVFFAAQVDDKFCSNLANNNNILVVSLEYSLAPSSPFPVALHEAADVITSIIDDGSLPFDRSKVAVGGFSAGASLALTVSQLHSIKKILRGVVAFYPVVDWTRDVKDQLASKPKGCGPDSLEARMPLFEFCYIPAGQDMKDPLVSPSFATRDALPSKVCLVGCEHDLLCRDAEVMAQRLAKVEVQDGATAWEHDGVKWEKIVGQVHAFDFLPFPLGEAKKIREKRAKQMYDDVVDWLFREVYI</sequence>